<dbReference type="InterPro" id="IPR013780">
    <property type="entry name" value="Glyco_hydro_b"/>
</dbReference>
<feature type="domain" description="Alpha fucosidase A-like C-terminal" evidence="5">
    <location>
        <begin position="719"/>
        <end position="787"/>
    </location>
</feature>
<dbReference type="OrthoDB" id="9768507at2"/>
<evidence type="ECO:0000259" key="4">
    <source>
        <dbReference type="Pfam" id="PF14498"/>
    </source>
</evidence>
<dbReference type="PANTHER" id="PTHR31084">
    <property type="entry name" value="ALPHA-L-FUCOSIDASE 2"/>
    <property type="match status" value="1"/>
</dbReference>
<dbReference type="Gene3D" id="2.60.40.1180">
    <property type="entry name" value="Golgi alpha-mannosidase II"/>
    <property type="match status" value="2"/>
</dbReference>
<keyword evidence="8" id="KW-1185">Reference proteome</keyword>
<dbReference type="Proteomes" id="UP000199310">
    <property type="component" value="Unassembled WGS sequence"/>
</dbReference>
<dbReference type="Gene3D" id="3.20.20.70">
    <property type="entry name" value="Aldolase class I"/>
    <property type="match status" value="1"/>
</dbReference>
<evidence type="ECO:0000256" key="3">
    <source>
        <dbReference type="SAM" id="SignalP"/>
    </source>
</evidence>
<dbReference type="InterPro" id="IPR027414">
    <property type="entry name" value="GH95_N_dom"/>
</dbReference>
<feature type="chain" id="PRO_5011640780" evidence="3">
    <location>
        <begin position="20"/>
        <end position="1418"/>
    </location>
</feature>
<dbReference type="InterPro" id="IPR049053">
    <property type="entry name" value="AFCA-like_C"/>
</dbReference>
<dbReference type="GO" id="GO:0004560">
    <property type="term" value="F:alpha-L-fucosidase activity"/>
    <property type="evidence" value="ECO:0007669"/>
    <property type="project" value="TreeGrafter"/>
</dbReference>
<dbReference type="GO" id="GO:0016052">
    <property type="term" value="P:carbohydrate catabolic process"/>
    <property type="evidence" value="ECO:0007669"/>
    <property type="project" value="InterPro"/>
</dbReference>
<evidence type="ECO:0000256" key="2">
    <source>
        <dbReference type="ARBA" id="ARBA00023295"/>
    </source>
</evidence>
<gene>
    <name evidence="7" type="ORF">SAMN04488122_6566</name>
</gene>
<dbReference type="Pfam" id="PF02065">
    <property type="entry name" value="Melibiase"/>
    <property type="match status" value="1"/>
</dbReference>
<dbReference type="SUPFAM" id="SSF51445">
    <property type="entry name" value="(Trans)glycosidases"/>
    <property type="match status" value="1"/>
</dbReference>
<dbReference type="RefSeq" id="WP_089903529.1">
    <property type="nucleotide sequence ID" value="NZ_FOJG01000002.1"/>
</dbReference>
<feature type="signal peptide" evidence="3">
    <location>
        <begin position="1"/>
        <end position="19"/>
    </location>
</feature>
<dbReference type="InterPro" id="IPR012341">
    <property type="entry name" value="6hp_glycosidase-like_sf"/>
</dbReference>
<reference evidence="8" key="1">
    <citation type="submission" date="2016-10" db="EMBL/GenBank/DDBJ databases">
        <authorList>
            <person name="Varghese N."/>
            <person name="Submissions S."/>
        </authorList>
    </citation>
    <scope>NUCLEOTIDE SEQUENCE [LARGE SCALE GENOMIC DNA]</scope>
    <source>
        <strain evidence="8">DSM 3695</strain>
    </source>
</reference>
<feature type="domain" description="Glycosyl hydrolase family 95 catalytic" evidence="6">
    <location>
        <begin position="295"/>
        <end position="717"/>
    </location>
</feature>
<keyword evidence="1" id="KW-0378">Hydrolase</keyword>
<keyword evidence="2" id="KW-0326">Glycosidase</keyword>
<dbReference type="Pfam" id="PF22124">
    <property type="entry name" value="Glyco_hydro_95_cat"/>
    <property type="match status" value="1"/>
</dbReference>
<dbReference type="GO" id="GO:0004557">
    <property type="term" value="F:alpha-galactosidase activity"/>
    <property type="evidence" value="ECO:0007669"/>
    <property type="project" value="InterPro"/>
</dbReference>
<sequence>MIKYLLATSLLLLVHSSLAATPADSLLKLWYRQPAKQWVEALPVGNGRIGAMIFGGVQQEELQLNEGYLWSGVPRDGNNPAAREKLPEVRQLLAAEKYMEADQLARKMMGTYSARYLTLGSLFIENNLPQEANGYKRELDLNNGIARVTYTANGIDYTRDVFCSYPQQLLVIRYTAGKPGQLNFSTRFANGMPHTNSVVNPHYVVMRGRCPEYVAARNYEAKQIVYGNKGINYEVHLDARVSGGQVKADTAGIHISGATEAVLLLSVGTSFKDGLPNGKDPHTAAIAPFAKAGAYNELRKNHVNDYTALFNRVALHLGTDEGATLPTDERLAVYTQHGGNRDPQLTTLLYQYGRYLMIAGSRKGGPAMNLQGLWNKEMQPPWGSNYTININTEMNYWPSETANLSDCGSPLFDFIHQLAQHGRVTATVNYGAKGWVAHHNSDIWGMTNPAGGIDFSDPNGNPRWAIWPMGGAWLSRHLWEHYQFTGDKKMLQQLYPDLKGASLFMLDWLVKNDQGQWVTSPSTSPENNFQVNGKQQGSVSVASTMDLSIIHDLFNNTIQAATVLKMDAALVARIRQTMQEMYPFHVGQYGQLQEWYKDWDDPKDSHRHVSHLYGLFPGNFISPRRDSILAAAATRSLLLRGDGGTGWSKSWKINWWARLEDGNHAYTMLNKQLFLAGGQTMSVADNSGGSYPNLFDAHPPFQIDGNFGVTSGITEMLLQSHDGVLYLLPALPDAWPAGSVKGLKARGGFEVDMEWKDGRLTHAVVRSALGGNCRIRTQVPVSIDDKSLPAARGNNVNPFYQPQTPGQTIVKDPTKLPVLQLKKVFEYDFSTAPGKTYNVLAGESAIVAALKKSRAVVYTSTGATAPDYIKVIREWKGDRCEIRIVNTGSTPLRLKEVVTGIAGNVLPATTPFYAEGFQMLTQTAGTLEHPETLGNYTDAGHYKIPQPEGYLAVYNLLRLYPANEEQILLGYTSGKRFVSKFYISADTIKTATDLENLELAPGAAFNLEELMVTTGRDGNMLLDRFAARIQEQHPRLEFKQPPTGWCSWYCFGPKVTAQNIYDNLDYIKSNIPALKYIQIDDGYQPHMGDWLEAGNSFGGNVQSVLQSVRAKGFEPAIWVAPFICDSNSAIYKNHKDWLVKDAAGQPLRSDLVSFGGWRLKPWYVLDGTNPAVQQHLEQLFRTMRNDWGVTYFKLDANFWGAIHGGRFYDPAATRVEAYRRGMEAILKGSRDAFILGCNHPLWPSLGLVHGSRSSMDIKRSWSVFERSGRENLYRAWQNGRLWWNDPDCLVLTGDMPDNEFNFHAALLYATGGMLLSGDDLTKISPQRLNVLRKAIPPTATAAAFDDTSFETGRVTTAAGKQVVLLNWQSSSKKISVKLDETCNVSDYWTGADLGIHSGSFNMELPGHDGRVLLLTPKK</sequence>
<dbReference type="InterPro" id="IPR017853">
    <property type="entry name" value="GH"/>
</dbReference>
<dbReference type="CDD" id="cd14791">
    <property type="entry name" value="GH36"/>
    <property type="match status" value="1"/>
</dbReference>
<dbReference type="SUPFAM" id="SSF48208">
    <property type="entry name" value="Six-hairpin glycosidases"/>
    <property type="match status" value="1"/>
</dbReference>
<dbReference type="InterPro" id="IPR054363">
    <property type="entry name" value="GH95_cat"/>
</dbReference>
<protein>
    <submittedName>
        <fullName evidence="7">Melibiase</fullName>
    </submittedName>
</protein>
<keyword evidence="3" id="KW-0732">Signal</keyword>
<evidence type="ECO:0000256" key="1">
    <source>
        <dbReference type="ARBA" id="ARBA00022801"/>
    </source>
</evidence>
<dbReference type="Pfam" id="PF21307">
    <property type="entry name" value="Glyco_hydro_95_C"/>
    <property type="match status" value="1"/>
</dbReference>
<dbReference type="InterPro" id="IPR013785">
    <property type="entry name" value="Aldolase_TIM"/>
</dbReference>
<feature type="domain" description="Glycosyl hydrolase family 95 N-terminal" evidence="4">
    <location>
        <begin position="29"/>
        <end position="272"/>
    </location>
</feature>
<dbReference type="InterPro" id="IPR002252">
    <property type="entry name" value="Glyco_hydro_36"/>
</dbReference>
<proteinExistence type="predicted"/>
<dbReference type="Gene3D" id="1.50.10.10">
    <property type="match status" value="1"/>
</dbReference>
<dbReference type="Gene3D" id="2.70.98.50">
    <property type="entry name" value="putative glycoside hydrolase family protein from bacillus halodurans"/>
    <property type="match status" value="1"/>
</dbReference>
<dbReference type="FunFam" id="1.50.10.10:FF:000028">
    <property type="entry name" value="Alpha-L-fucosidase 2"/>
    <property type="match status" value="1"/>
</dbReference>
<accession>A0A1I0SDH2</accession>
<organism evidence="7 8">
    <name type="scientific">Chitinophaga arvensicola</name>
    <dbReference type="NCBI Taxonomy" id="29529"/>
    <lineage>
        <taxon>Bacteria</taxon>
        <taxon>Pseudomonadati</taxon>
        <taxon>Bacteroidota</taxon>
        <taxon>Chitinophagia</taxon>
        <taxon>Chitinophagales</taxon>
        <taxon>Chitinophagaceae</taxon>
        <taxon>Chitinophaga</taxon>
    </lineage>
</organism>
<name>A0A1I0SDH2_9BACT</name>
<evidence type="ECO:0000313" key="8">
    <source>
        <dbReference type="Proteomes" id="UP000199310"/>
    </source>
</evidence>
<evidence type="ECO:0000259" key="5">
    <source>
        <dbReference type="Pfam" id="PF21307"/>
    </source>
</evidence>
<dbReference type="EMBL" id="FOJG01000002">
    <property type="protein sequence ID" value="SEW56106.1"/>
    <property type="molecule type" value="Genomic_DNA"/>
</dbReference>
<dbReference type="STRING" id="29529.SAMN04488122_6566"/>
<evidence type="ECO:0000313" key="7">
    <source>
        <dbReference type="EMBL" id="SEW56106.1"/>
    </source>
</evidence>
<dbReference type="SUPFAM" id="SSF51011">
    <property type="entry name" value="Glycosyl hydrolase domain"/>
    <property type="match status" value="1"/>
</dbReference>
<dbReference type="InterPro" id="IPR008928">
    <property type="entry name" value="6-hairpin_glycosidase_sf"/>
</dbReference>
<dbReference type="Pfam" id="PF14498">
    <property type="entry name" value="Glyco_hyd_65N_2"/>
    <property type="match status" value="1"/>
</dbReference>
<dbReference type="PANTHER" id="PTHR31084:SF0">
    <property type="entry name" value="ALPHA-L-FUCOSIDASE 2"/>
    <property type="match status" value="1"/>
</dbReference>
<evidence type="ECO:0000259" key="6">
    <source>
        <dbReference type="Pfam" id="PF22124"/>
    </source>
</evidence>